<feature type="domain" description="PLD phosphodiesterase" evidence="10">
    <location>
        <begin position="385"/>
        <end position="412"/>
    </location>
</feature>
<dbReference type="Pfam" id="PF13091">
    <property type="entry name" value="PLDc_2"/>
    <property type="match status" value="2"/>
</dbReference>
<dbReference type="EC" id="2.7.8.-" evidence="8"/>
<keyword evidence="2" id="KW-1003">Cell membrane</keyword>
<dbReference type="Proteomes" id="UP001156627">
    <property type="component" value="Unassembled WGS sequence"/>
</dbReference>
<evidence type="ECO:0000256" key="8">
    <source>
        <dbReference type="NCBIfam" id="TIGR04265"/>
    </source>
</evidence>
<feature type="domain" description="PLD phosphodiesterase" evidence="10">
    <location>
        <begin position="212"/>
        <end position="239"/>
    </location>
</feature>
<protein>
    <recommendedName>
        <fullName evidence="8">Cardiolipin synthase</fullName>
        <ecNumber evidence="8">2.7.8.-</ecNumber>
    </recommendedName>
</protein>
<evidence type="ECO:0000313" key="11">
    <source>
        <dbReference type="EMBL" id="GLQ90635.1"/>
    </source>
</evidence>
<evidence type="ECO:0000313" key="12">
    <source>
        <dbReference type="Proteomes" id="UP001156627"/>
    </source>
</evidence>
<dbReference type="NCBIfam" id="TIGR04265">
    <property type="entry name" value="bac_cardiolipin"/>
    <property type="match status" value="1"/>
</dbReference>
<dbReference type="PANTHER" id="PTHR21248:SF22">
    <property type="entry name" value="PHOSPHOLIPASE D"/>
    <property type="match status" value="1"/>
</dbReference>
<keyword evidence="4 9" id="KW-0812">Transmembrane</keyword>
<evidence type="ECO:0000256" key="6">
    <source>
        <dbReference type="ARBA" id="ARBA00022989"/>
    </source>
</evidence>
<evidence type="ECO:0000259" key="10">
    <source>
        <dbReference type="PROSITE" id="PS50035"/>
    </source>
</evidence>
<keyword evidence="6 9" id="KW-1133">Transmembrane helix</keyword>
<evidence type="ECO:0000256" key="1">
    <source>
        <dbReference type="ARBA" id="ARBA00004236"/>
    </source>
</evidence>
<dbReference type="EMBL" id="BSOA01000049">
    <property type="protein sequence ID" value="GLQ90635.1"/>
    <property type="molecule type" value="Genomic_DNA"/>
</dbReference>
<dbReference type="SMART" id="SM00155">
    <property type="entry name" value="PLDc"/>
    <property type="match status" value="2"/>
</dbReference>
<feature type="transmembrane region" description="Helical" evidence="9">
    <location>
        <begin position="43"/>
        <end position="62"/>
    </location>
</feature>
<evidence type="ECO:0000256" key="9">
    <source>
        <dbReference type="SAM" id="Phobius"/>
    </source>
</evidence>
<keyword evidence="12" id="KW-1185">Reference proteome</keyword>
<accession>A0ABQ5XG04</accession>
<evidence type="ECO:0000256" key="4">
    <source>
        <dbReference type="ARBA" id="ARBA00022692"/>
    </source>
</evidence>
<dbReference type="InterPro" id="IPR001736">
    <property type="entry name" value="PLipase_D/transphosphatidylase"/>
</dbReference>
<dbReference type="InterPro" id="IPR025202">
    <property type="entry name" value="PLD-like_dom"/>
</dbReference>
<sequence length="472" mass="53175">MVYFTPMTLAQILAMLALLLHVAGILAAMHAVMNTRTPQGAFAWALGLSLLPYFTLLPYLYLGRSHFQGYVTLHRVHRQRFSQALQRGEHVDAPPSCIRYTALMQMMHGTFHPGQQLKLLVNGEAAFEAIFQAIAQAEQCILVQFFIFHDDGLGRRMQQALLERAAAGVRVFMLFDGIGSHALPRHYVETLRQGGVAIHPFATRRRPHRFQLNFRNHRKIVVVDGWLGFVGGLNVGDEYLGLKPPLSPWRDTHLQLAGPAVDDLQRSFAVDWHWVTGELPPLLPPRPARGSAHTLIAVTGPADLQETCSLFFTVAINAARKRLWLTSPYFVPDQAVMSALRLAVMRGVDVRVLLPSRPDHHTVFLASSLRAQDAIEAGVRLYRYQPGFMHQKVILIDDDAACVSSMNLDNRSFRLNFEIGALSVDPAFARDVEQMLLEDFDQSTEITREEYRKAAYPRKLAMHVARLFDPML</sequence>
<evidence type="ECO:0000256" key="2">
    <source>
        <dbReference type="ARBA" id="ARBA00022475"/>
    </source>
</evidence>
<dbReference type="RefSeq" id="WP_284334034.1">
    <property type="nucleotide sequence ID" value="NZ_BSOA01000049.1"/>
</dbReference>
<evidence type="ECO:0000256" key="7">
    <source>
        <dbReference type="ARBA" id="ARBA00023136"/>
    </source>
</evidence>
<comment type="subcellular location">
    <subcellularLocation>
        <location evidence="1">Cell membrane</location>
    </subcellularLocation>
</comment>
<dbReference type="SUPFAM" id="SSF56024">
    <property type="entry name" value="Phospholipase D/nuclease"/>
    <property type="match status" value="2"/>
</dbReference>
<organism evidence="11 12">
    <name type="scientific">Dyella flagellata</name>
    <dbReference type="NCBI Taxonomy" id="1867833"/>
    <lineage>
        <taxon>Bacteria</taxon>
        <taxon>Pseudomonadati</taxon>
        <taxon>Pseudomonadota</taxon>
        <taxon>Gammaproteobacteria</taxon>
        <taxon>Lysobacterales</taxon>
        <taxon>Rhodanobacteraceae</taxon>
        <taxon>Dyella</taxon>
    </lineage>
</organism>
<dbReference type="PROSITE" id="PS50035">
    <property type="entry name" value="PLD"/>
    <property type="match status" value="2"/>
</dbReference>
<name>A0ABQ5XG04_9GAMM</name>
<reference evidence="12" key="1">
    <citation type="journal article" date="2019" name="Int. J. Syst. Evol. Microbiol.">
        <title>The Global Catalogue of Microorganisms (GCM) 10K type strain sequencing project: providing services to taxonomists for standard genome sequencing and annotation.</title>
        <authorList>
            <consortium name="The Broad Institute Genomics Platform"/>
            <consortium name="The Broad Institute Genome Sequencing Center for Infectious Disease"/>
            <person name="Wu L."/>
            <person name="Ma J."/>
        </authorList>
    </citation>
    <scope>NUCLEOTIDE SEQUENCE [LARGE SCALE GENOMIC DNA]</scope>
    <source>
        <strain evidence="12">NBRC 111981</strain>
    </source>
</reference>
<gene>
    <name evidence="11" type="primary">clsA</name>
    <name evidence="11" type="ORF">GCM10007898_42110</name>
</gene>
<evidence type="ECO:0000256" key="5">
    <source>
        <dbReference type="ARBA" id="ARBA00022737"/>
    </source>
</evidence>
<keyword evidence="7 9" id="KW-0472">Membrane</keyword>
<keyword evidence="5" id="KW-0677">Repeat</keyword>
<comment type="caution">
    <text evidence="11">The sequence shown here is derived from an EMBL/GenBank/DDBJ whole genome shotgun (WGS) entry which is preliminary data.</text>
</comment>
<proteinExistence type="predicted"/>
<dbReference type="InterPro" id="IPR022924">
    <property type="entry name" value="Cardiolipin_synthase"/>
</dbReference>
<keyword evidence="3" id="KW-0808">Transferase</keyword>
<dbReference type="PANTHER" id="PTHR21248">
    <property type="entry name" value="CARDIOLIPIN SYNTHASE"/>
    <property type="match status" value="1"/>
</dbReference>
<dbReference type="CDD" id="cd09155">
    <property type="entry name" value="PLDc_PaCLS_like_1"/>
    <property type="match status" value="1"/>
</dbReference>
<dbReference type="Gene3D" id="3.30.870.10">
    <property type="entry name" value="Endonuclease Chain A"/>
    <property type="match status" value="3"/>
</dbReference>
<evidence type="ECO:0000256" key="3">
    <source>
        <dbReference type="ARBA" id="ARBA00022679"/>
    </source>
</evidence>